<dbReference type="InterPro" id="IPR044946">
    <property type="entry name" value="Restrct_endonuc_typeI_TRD_sf"/>
</dbReference>
<keyword evidence="2" id="KW-0680">Restriction system</keyword>
<reference evidence="5 6" key="1">
    <citation type="journal article" date="1994" name="Int. J. Syst. Bacteriol.">
        <title>Phylogenetic positions of novel aerobic, bacteriochlorophyll a-containing bacteria and description of Roseococcus thiosulfatophilus gen. nov., sp. nov., Erythromicrobium ramosum gen. nov., sp. nov., and Erythrobacter litoralis sp. nov.</title>
        <authorList>
            <person name="Yurkov V."/>
            <person name="Stackebrandt E."/>
            <person name="Holmes A."/>
            <person name="Fuerst J.A."/>
            <person name="Hugenholtz P."/>
            <person name="Golecki J."/>
            <person name="Gad'on N."/>
            <person name="Gorlenko V.M."/>
            <person name="Kompantseva E.I."/>
            <person name="Drews G."/>
        </authorList>
    </citation>
    <scope>NUCLEOTIDE SEQUENCE [LARGE SCALE GENOMIC DNA]</scope>
    <source>
        <strain evidence="5 6">KR-99</strain>
    </source>
</reference>
<keyword evidence="3" id="KW-0238">DNA-binding</keyword>
<sequence>MSAAAVLEAPTVMAWPKAPLGELLEVQNGFAFSSKQFSESSGFPLIRIRDLKDNGATAVGFLGNYDADYVVGNGDLLIGMDGEFRCYEWGGGPALLNQRVCRLRRFDSRLHPRFLFYGINRYLKEIEDQTSFTTVKHLSSKTIKGIDFPLPALEQQKRIVAVLDQAFAALDRARALTEANLADAEEVFESVRFSIFDKVEKSHPAKSLGQICSRVSVGHVGETSKHYVETDGIPFLRSQNVRPSGLDLDGTRYISSEFHSKLKKSQLVGGELLFVRVGANRSDCCLVPKGLGPMNCANVVFAKPVEGELQYLEAFCQSRQGKDRLLGMTTGSAQGVINTKSVATLNVPMPPIDVQQDVAQNLGKVRQMTNALARAFSYQINDITDLRQSLLQKAFAGELT</sequence>
<evidence type="ECO:0000256" key="1">
    <source>
        <dbReference type="ARBA" id="ARBA00010923"/>
    </source>
</evidence>
<proteinExistence type="inferred from homology"/>
<gene>
    <name evidence="5" type="ORF">FG486_04905</name>
</gene>
<keyword evidence="5" id="KW-0255">Endonuclease</keyword>
<dbReference type="Pfam" id="PF01420">
    <property type="entry name" value="Methylase_S"/>
    <property type="match status" value="1"/>
</dbReference>
<dbReference type="GO" id="GO:0009307">
    <property type="term" value="P:DNA restriction-modification system"/>
    <property type="evidence" value="ECO:0007669"/>
    <property type="project" value="UniProtKB-KW"/>
</dbReference>
<evidence type="ECO:0000256" key="3">
    <source>
        <dbReference type="ARBA" id="ARBA00023125"/>
    </source>
</evidence>
<comment type="caution">
    <text evidence="5">The sequence shown here is derived from an EMBL/GenBank/DDBJ whole genome shotgun (WGS) entry which is preliminary data.</text>
</comment>
<organism evidence="5 6">
    <name type="scientific">Sphingomonas ursincola</name>
    <dbReference type="NCBI Taxonomy" id="56361"/>
    <lineage>
        <taxon>Bacteria</taxon>
        <taxon>Pseudomonadati</taxon>
        <taxon>Pseudomonadota</taxon>
        <taxon>Alphaproteobacteria</taxon>
        <taxon>Sphingomonadales</taxon>
        <taxon>Sphingomonadaceae</taxon>
        <taxon>Sphingomonas</taxon>
    </lineage>
</organism>
<evidence type="ECO:0000313" key="6">
    <source>
        <dbReference type="Proteomes" id="UP000589292"/>
    </source>
</evidence>
<comment type="similarity">
    <text evidence="1">Belongs to the type-I restriction system S methylase family.</text>
</comment>
<dbReference type="GO" id="GO:0004519">
    <property type="term" value="F:endonuclease activity"/>
    <property type="evidence" value="ECO:0007669"/>
    <property type="project" value="UniProtKB-KW"/>
</dbReference>
<evidence type="ECO:0000259" key="4">
    <source>
        <dbReference type="Pfam" id="PF01420"/>
    </source>
</evidence>
<dbReference type="PANTHER" id="PTHR30408:SF12">
    <property type="entry name" value="TYPE I RESTRICTION ENZYME MJAVIII SPECIFICITY SUBUNIT"/>
    <property type="match status" value="1"/>
</dbReference>
<dbReference type="PANTHER" id="PTHR30408">
    <property type="entry name" value="TYPE-1 RESTRICTION ENZYME ECOKI SPECIFICITY PROTEIN"/>
    <property type="match status" value="1"/>
</dbReference>
<keyword evidence="6" id="KW-1185">Reference proteome</keyword>
<dbReference type="SUPFAM" id="SSF116734">
    <property type="entry name" value="DNA methylase specificity domain"/>
    <property type="match status" value="2"/>
</dbReference>
<dbReference type="InterPro" id="IPR052021">
    <property type="entry name" value="Type-I_RS_S_subunit"/>
</dbReference>
<dbReference type="GO" id="GO:0003677">
    <property type="term" value="F:DNA binding"/>
    <property type="evidence" value="ECO:0007669"/>
    <property type="project" value="UniProtKB-KW"/>
</dbReference>
<protein>
    <submittedName>
        <fullName evidence="5">Restriction endonuclease subunit S</fullName>
    </submittedName>
</protein>
<dbReference type="Gene3D" id="3.90.220.20">
    <property type="entry name" value="DNA methylase specificity domains"/>
    <property type="match status" value="2"/>
</dbReference>
<evidence type="ECO:0000256" key="2">
    <source>
        <dbReference type="ARBA" id="ARBA00022747"/>
    </source>
</evidence>
<dbReference type="CDD" id="cd17257">
    <property type="entry name" value="RMtype1_S_EcoBI-TRD1-CR1_like"/>
    <property type="match status" value="1"/>
</dbReference>
<dbReference type="EMBL" id="VDES01000001">
    <property type="protein sequence ID" value="MBA1373667.1"/>
    <property type="molecule type" value="Genomic_DNA"/>
</dbReference>
<accession>A0A7V8RC03</accession>
<evidence type="ECO:0000313" key="5">
    <source>
        <dbReference type="EMBL" id="MBA1373667.1"/>
    </source>
</evidence>
<keyword evidence="5" id="KW-0540">Nuclease</keyword>
<dbReference type="AlphaFoldDB" id="A0A7V8RC03"/>
<feature type="domain" description="Type I restriction modification DNA specificity" evidence="4">
    <location>
        <begin position="15"/>
        <end position="170"/>
    </location>
</feature>
<dbReference type="InterPro" id="IPR000055">
    <property type="entry name" value="Restrct_endonuc_typeI_TRD"/>
</dbReference>
<dbReference type="Proteomes" id="UP000589292">
    <property type="component" value="Unassembled WGS sequence"/>
</dbReference>
<name>A0A7V8RC03_9SPHN</name>
<keyword evidence="5" id="KW-0378">Hydrolase</keyword>